<keyword evidence="7" id="KW-1185">Reference proteome</keyword>
<feature type="chain" id="PRO_5045328635" evidence="5">
    <location>
        <begin position="18"/>
        <end position="279"/>
    </location>
</feature>
<keyword evidence="2" id="KW-0813">Transport</keyword>
<dbReference type="PANTHER" id="PTHR42953">
    <property type="entry name" value="HIGH-AFFINITY ZINC UPTAKE SYSTEM PROTEIN ZNUA-RELATED"/>
    <property type="match status" value="1"/>
</dbReference>
<reference evidence="6 7" key="1">
    <citation type="submission" date="2021-07" db="EMBL/GenBank/DDBJ databases">
        <title>Thermus aquaticus gen. n. and sp. n., a nonsporulating extreme thermophile.</title>
        <authorList>
            <person name="Hu C.-J."/>
            <person name="Li W.-J."/>
            <person name="Xian W.-D."/>
        </authorList>
    </citation>
    <scope>NUCLEOTIDE SEQUENCE [LARGE SCALE GENOMIC DNA]</scope>
    <source>
        <strain evidence="6 7">SYSU G05001</strain>
    </source>
</reference>
<evidence type="ECO:0000313" key="7">
    <source>
        <dbReference type="Proteomes" id="UP000724268"/>
    </source>
</evidence>
<dbReference type="Proteomes" id="UP000724268">
    <property type="component" value="Unassembled WGS sequence"/>
</dbReference>
<dbReference type="InterPro" id="IPR006127">
    <property type="entry name" value="ZnuA-like"/>
</dbReference>
<evidence type="ECO:0000256" key="4">
    <source>
        <dbReference type="ARBA" id="ARBA00022729"/>
    </source>
</evidence>
<comment type="caution">
    <text evidence="6">The sequence shown here is derived from an EMBL/GenBank/DDBJ whole genome shotgun (WGS) entry which is preliminary data.</text>
</comment>
<organism evidence="6 7">
    <name type="scientific">Thermus brevis</name>
    <dbReference type="NCBI Taxonomy" id="2862456"/>
    <lineage>
        <taxon>Bacteria</taxon>
        <taxon>Thermotogati</taxon>
        <taxon>Deinococcota</taxon>
        <taxon>Deinococci</taxon>
        <taxon>Thermales</taxon>
        <taxon>Thermaceae</taxon>
        <taxon>Thermus</taxon>
    </lineage>
</organism>
<evidence type="ECO:0000256" key="1">
    <source>
        <dbReference type="ARBA" id="ARBA00004196"/>
    </source>
</evidence>
<evidence type="ECO:0000256" key="2">
    <source>
        <dbReference type="ARBA" id="ARBA00022448"/>
    </source>
</evidence>
<keyword evidence="4 5" id="KW-0732">Signal</keyword>
<proteinExistence type="predicted"/>
<name>A0ABS7A0R3_9DEIN</name>
<dbReference type="RefSeq" id="WP_135255944.1">
    <property type="nucleotide sequence ID" value="NZ_JAHXRS010000026.1"/>
</dbReference>
<dbReference type="InterPro" id="IPR050492">
    <property type="entry name" value="Bact_metal-bind_prot9"/>
</dbReference>
<accession>A0ABS7A0R3</accession>
<evidence type="ECO:0000256" key="3">
    <source>
        <dbReference type="ARBA" id="ARBA00022723"/>
    </source>
</evidence>
<dbReference type="Gene3D" id="3.40.50.1980">
    <property type="entry name" value="Nitrogenase molybdenum iron protein domain"/>
    <property type="match status" value="2"/>
</dbReference>
<sequence length="279" mass="30577">MKRFLTLALFIVLAALAEKPVFVATLKPYGLLLSQLVGETGEVVVLVPPSANPHVYEPTPSQVRLVAQARLVVANGAHPDGWVVEKLIRPNALATPVLWVADTVQEELIPTPTGPDPHVWVDPLLMAKAVPALVAALERVDPAHGVLYRTRGHWLQAELLKLDREVRALLGERTRPGVLALRNPVRYFARRYSIPILYTVVPNPEAPEASARAVAEARRIAQEKQIRYLLAPLATRTQALPLGRNLGLEVIFLDILGEEASSYPGLVRQIATGFAQALR</sequence>
<gene>
    <name evidence="6" type="ORF">KZX47_12220</name>
</gene>
<dbReference type="SUPFAM" id="SSF53807">
    <property type="entry name" value="Helical backbone' metal receptor"/>
    <property type="match status" value="1"/>
</dbReference>
<dbReference type="EMBL" id="JAHXRS010000026">
    <property type="protein sequence ID" value="MBW6395909.1"/>
    <property type="molecule type" value="Genomic_DNA"/>
</dbReference>
<evidence type="ECO:0000313" key="6">
    <source>
        <dbReference type="EMBL" id="MBW6395909.1"/>
    </source>
</evidence>
<evidence type="ECO:0000256" key="5">
    <source>
        <dbReference type="SAM" id="SignalP"/>
    </source>
</evidence>
<protein>
    <submittedName>
        <fullName evidence="6">Metal ABC transporter substrate-binding protein</fullName>
    </submittedName>
</protein>
<comment type="subcellular location">
    <subcellularLocation>
        <location evidence="1">Cell envelope</location>
    </subcellularLocation>
</comment>
<keyword evidence="3" id="KW-0479">Metal-binding</keyword>
<dbReference type="PANTHER" id="PTHR42953:SF1">
    <property type="entry name" value="METAL-BINDING PROTEIN HI_0362-RELATED"/>
    <property type="match status" value="1"/>
</dbReference>
<feature type="signal peptide" evidence="5">
    <location>
        <begin position="1"/>
        <end position="17"/>
    </location>
</feature>
<dbReference type="Pfam" id="PF01297">
    <property type="entry name" value="ZnuA"/>
    <property type="match status" value="1"/>
</dbReference>